<dbReference type="Gene3D" id="3.40.1080.10">
    <property type="entry name" value="Glutaconate Coenzyme A-transferase"/>
    <property type="match status" value="2"/>
</dbReference>
<dbReference type="PANTHER" id="PTHR13707:SF23">
    <property type="entry name" value="SUCCINYL-COA:3-KETOACID-COENZYME A TRANSFERASE"/>
    <property type="match status" value="1"/>
</dbReference>
<comment type="pathway">
    <text evidence="3">Ketone metabolism; succinyl-CoA degradation; acetoacetyl-CoA from succinyl-CoA: step 1/1.</text>
</comment>
<gene>
    <name evidence="5" type="ORF">AAG570_005090</name>
</gene>
<dbReference type="PROSITE" id="PS01274">
    <property type="entry name" value="COA_TRANSF_2"/>
    <property type="match status" value="1"/>
</dbReference>
<feature type="active site" description="5-glutamyl coenzyme A thioester intermediate" evidence="4">
    <location>
        <position position="299"/>
    </location>
</feature>
<dbReference type="EMBL" id="JBFDAA010000017">
    <property type="protein sequence ID" value="KAL1116618.1"/>
    <property type="molecule type" value="Genomic_DNA"/>
</dbReference>
<dbReference type="InterPro" id="IPR004164">
    <property type="entry name" value="CoA_transf_AS"/>
</dbReference>
<dbReference type="SUPFAM" id="SSF100950">
    <property type="entry name" value="NagB/RpiA/CoA transferase-like"/>
    <property type="match status" value="2"/>
</dbReference>
<comment type="function">
    <text evidence="3">Key enzyme for ketone body catabolism. Transfers the CoA moiety from succinate to acetoacetate. Formation of the enzyme-CoA intermediate proceeds via an unstable anhydride species formed between the carboxylate groups of the enzyme and substrate.</text>
</comment>
<dbReference type="AlphaFoldDB" id="A0ABD0XZR8"/>
<keyword evidence="2 3" id="KW-0808">Transferase</keyword>
<organism evidence="5 6">
    <name type="scientific">Ranatra chinensis</name>
    <dbReference type="NCBI Taxonomy" id="642074"/>
    <lineage>
        <taxon>Eukaryota</taxon>
        <taxon>Metazoa</taxon>
        <taxon>Ecdysozoa</taxon>
        <taxon>Arthropoda</taxon>
        <taxon>Hexapoda</taxon>
        <taxon>Insecta</taxon>
        <taxon>Pterygota</taxon>
        <taxon>Neoptera</taxon>
        <taxon>Paraneoptera</taxon>
        <taxon>Hemiptera</taxon>
        <taxon>Heteroptera</taxon>
        <taxon>Panheteroptera</taxon>
        <taxon>Nepomorpha</taxon>
        <taxon>Nepidae</taxon>
        <taxon>Ranatrinae</taxon>
        <taxon>Ranatra</taxon>
    </lineage>
</organism>
<dbReference type="NCBIfam" id="TIGR02428">
    <property type="entry name" value="pcaJ_scoB_fam"/>
    <property type="match status" value="1"/>
</dbReference>
<name>A0ABD0XZR8_9HEMI</name>
<dbReference type="NCBIfam" id="TIGR02429">
    <property type="entry name" value="pcaI_scoA_fam"/>
    <property type="match status" value="1"/>
</dbReference>
<dbReference type="InterPro" id="IPR037171">
    <property type="entry name" value="NagB/RpiA_transferase-like"/>
</dbReference>
<dbReference type="GO" id="GO:0008260">
    <property type="term" value="F:succinyl-CoA:3-oxo-acid CoA-transferase activity"/>
    <property type="evidence" value="ECO:0007669"/>
    <property type="project" value="UniProtKB-EC"/>
</dbReference>
<evidence type="ECO:0000313" key="5">
    <source>
        <dbReference type="EMBL" id="KAL1116618.1"/>
    </source>
</evidence>
<dbReference type="InterPro" id="IPR004165">
    <property type="entry name" value="CoA_trans_fam_I"/>
</dbReference>
<protein>
    <recommendedName>
        <fullName evidence="3">Succinyl-CoA:3-ketoacid-coenzyme A transferase</fullName>
        <ecNumber evidence="3">2.8.3.5</ecNumber>
    </recommendedName>
</protein>
<accession>A0ABD0XZR8</accession>
<evidence type="ECO:0000256" key="2">
    <source>
        <dbReference type="ARBA" id="ARBA00022679"/>
    </source>
</evidence>
<dbReference type="EC" id="2.8.3.5" evidence="3"/>
<dbReference type="Pfam" id="PF01144">
    <property type="entry name" value="CoA_trans"/>
    <property type="match status" value="2"/>
</dbReference>
<dbReference type="FunFam" id="3.40.1080.10:FF:000001">
    <property type="entry name" value="Succinyl-coa:3-ketoacid-coenzyme a transferase subunit b"/>
    <property type="match status" value="1"/>
</dbReference>
<evidence type="ECO:0000256" key="4">
    <source>
        <dbReference type="PIRSR" id="PIRSR000858-1"/>
    </source>
</evidence>
<evidence type="ECO:0000313" key="6">
    <source>
        <dbReference type="Proteomes" id="UP001558652"/>
    </source>
</evidence>
<dbReference type="InterPro" id="IPR014388">
    <property type="entry name" value="3-oxoacid_CoA-transferase"/>
</dbReference>
<sequence>MPNENCRLTKVFINDLCLGFGLCGIPENLIQAILDIGVKDLTVVSNNAGVDDFGLGLLLQQKRIKKIIASYVGENAEFERQYLAGELEVELTPQGTLAERIRAGGAGIPAFFTPTAYGTLVQEGGVPLKYNSTGDVLSSSSRRETRIFNGQEYVMETAIKADWAFVKGHVADMEGNTIFRKSARNFNPVMARAAKTAILEVEEVVPIGELDPDHIHLPGVYISRLFQGANYEKRIEKLTLAKKSESSVSSTPAAKLRERIARRAALEFKDGMYVNLGIGMPNLTANFIPEGMKVTLQSENGILGLGKYPGTRNEADPDLINASKETVTTIPGASYFDSGESFAMIRGGHINMTILGAMEVSQFGDLANWMIPGQLVKGMGGAMDLVSAPGSKVVIVMEHTSKKGSPKIVPSCSLPITGKGCVDMIITEKGVFEIDKEKGLTLIEIAEGVELPEIMTTTGCEFNVSPDLKAMRQT</sequence>
<evidence type="ECO:0000256" key="1">
    <source>
        <dbReference type="ARBA" id="ARBA00007154"/>
    </source>
</evidence>
<reference evidence="5 6" key="1">
    <citation type="submission" date="2024-07" db="EMBL/GenBank/DDBJ databases">
        <title>Chromosome-level genome assembly of the water stick insect Ranatra chinensis (Heteroptera: Nepidae).</title>
        <authorList>
            <person name="Liu X."/>
        </authorList>
    </citation>
    <scope>NUCLEOTIDE SEQUENCE [LARGE SCALE GENOMIC DNA]</scope>
    <source>
        <strain evidence="5">Cailab_2021Rc</strain>
        <tissue evidence="5">Muscle</tissue>
    </source>
</reference>
<dbReference type="SMART" id="SM00882">
    <property type="entry name" value="CoA_trans"/>
    <property type="match status" value="2"/>
</dbReference>
<dbReference type="PIRSF" id="PIRSF000858">
    <property type="entry name" value="SCOT-t"/>
    <property type="match status" value="1"/>
</dbReference>
<comment type="similarity">
    <text evidence="1 3">Belongs to the 3-oxoacid CoA-transferase family.</text>
</comment>
<dbReference type="InterPro" id="IPR012792">
    <property type="entry name" value="3-oxoacid_CoA-transf_A"/>
</dbReference>
<keyword evidence="6" id="KW-1185">Reference proteome</keyword>
<dbReference type="PANTHER" id="PTHR13707">
    <property type="entry name" value="KETOACID-COENZYME A TRANSFERASE"/>
    <property type="match status" value="1"/>
</dbReference>
<evidence type="ECO:0000256" key="3">
    <source>
        <dbReference type="PIRNR" id="PIRNR000858"/>
    </source>
</evidence>
<proteinExistence type="inferred from homology"/>
<keyword evidence="3" id="KW-0496">Mitochondrion</keyword>
<comment type="caution">
    <text evidence="5">The sequence shown here is derived from an EMBL/GenBank/DDBJ whole genome shotgun (WGS) entry which is preliminary data.</text>
</comment>
<dbReference type="InterPro" id="IPR012791">
    <property type="entry name" value="3-oxoacid_CoA-transf_B"/>
</dbReference>
<dbReference type="Proteomes" id="UP001558652">
    <property type="component" value="Unassembled WGS sequence"/>
</dbReference>
<comment type="catalytic activity">
    <reaction evidence="3">
        <text>a 3-oxo acid + succinyl-CoA = a 3-oxoacyl-CoA + succinate</text>
        <dbReference type="Rhea" id="RHEA:24564"/>
        <dbReference type="ChEBI" id="CHEBI:30031"/>
        <dbReference type="ChEBI" id="CHEBI:35973"/>
        <dbReference type="ChEBI" id="CHEBI:57292"/>
        <dbReference type="ChEBI" id="CHEBI:90726"/>
        <dbReference type="EC" id="2.8.3.5"/>
    </reaction>
</comment>